<evidence type="ECO:0000313" key="7">
    <source>
        <dbReference type="Proteomes" id="UP000317378"/>
    </source>
</evidence>
<organism evidence="6 7">
    <name type="scientific">Streptomyces sporangiiformans</name>
    <dbReference type="NCBI Taxonomy" id="2315329"/>
    <lineage>
        <taxon>Bacteria</taxon>
        <taxon>Bacillati</taxon>
        <taxon>Actinomycetota</taxon>
        <taxon>Actinomycetes</taxon>
        <taxon>Kitasatosporales</taxon>
        <taxon>Streptomycetaceae</taxon>
        <taxon>Streptomyces</taxon>
    </lineage>
</organism>
<keyword evidence="1" id="KW-0285">Flavoprotein</keyword>
<protein>
    <submittedName>
        <fullName evidence="6">LLM class flavin-dependent oxidoreductase</fullName>
    </submittedName>
</protein>
<keyword evidence="2" id="KW-0288">FMN</keyword>
<dbReference type="OrthoDB" id="143323at2"/>
<dbReference type="InterPro" id="IPR050172">
    <property type="entry name" value="SsuD_RutA_monooxygenase"/>
</dbReference>
<evidence type="ECO:0000256" key="1">
    <source>
        <dbReference type="ARBA" id="ARBA00022630"/>
    </source>
</evidence>
<evidence type="ECO:0000259" key="5">
    <source>
        <dbReference type="Pfam" id="PF00296"/>
    </source>
</evidence>
<sequence>MEEQLRILTGLWTTPPGRRFSYEGRHHRLTDSPALPKPVQRPTVPLIVGGRGPRRTPALAARYADEFNLPFTSPEQSARLYARANAARARVADRPPLVLSVGLGIACGRTEAEIADRLAVLHEESRLPPEEPLYGSPARIAEQLGAYAALGTTRVYVRLRDLSDLGHLDLLAAEVVPQLP</sequence>
<evidence type="ECO:0000256" key="3">
    <source>
        <dbReference type="ARBA" id="ARBA00023002"/>
    </source>
</evidence>
<keyword evidence="4" id="KW-0503">Monooxygenase</keyword>
<keyword evidence="7" id="KW-1185">Reference proteome</keyword>
<dbReference type="InterPro" id="IPR011251">
    <property type="entry name" value="Luciferase-like_dom"/>
</dbReference>
<gene>
    <name evidence="6" type="ORF">FGD71_010475</name>
</gene>
<evidence type="ECO:0000256" key="4">
    <source>
        <dbReference type="ARBA" id="ARBA00023033"/>
    </source>
</evidence>
<reference evidence="6 7" key="1">
    <citation type="submission" date="2019-06" db="EMBL/GenBank/DDBJ databases">
        <title>Streptomyces sporangiiformans sp. nov., a novel actinomycete isolated from soil in Mount Song.</title>
        <authorList>
            <person name="Han L."/>
        </authorList>
    </citation>
    <scope>NUCLEOTIDE SEQUENCE [LARGE SCALE GENOMIC DNA]</scope>
    <source>
        <strain evidence="6 7">NEAU-SSA 1</strain>
    </source>
</reference>
<dbReference type="AlphaFoldDB" id="A0A505DCH9"/>
<keyword evidence="3" id="KW-0560">Oxidoreductase</keyword>
<dbReference type="InterPro" id="IPR036661">
    <property type="entry name" value="Luciferase-like_sf"/>
</dbReference>
<dbReference type="PANTHER" id="PTHR42847:SF4">
    <property type="entry name" value="ALKANESULFONATE MONOOXYGENASE-RELATED"/>
    <property type="match status" value="1"/>
</dbReference>
<evidence type="ECO:0000256" key="2">
    <source>
        <dbReference type="ARBA" id="ARBA00022643"/>
    </source>
</evidence>
<comment type="caution">
    <text evidence="6">The sequence shown here is derived from an EMBL/GenBank/DDBJ whole genome shotgun (WGS) entry which is preliminary data.</text>
</comment>
<evidence type="ECO:0000313" key="6">
    <source>
        <dbReference type="EMBL" id="TPQ22283.1"/>
    </source>
</evidence>
<dbReference type="PANTHER" id="PTHR42847">
    <property type="entry name" value="ALKANESULFONATE MONOOXYGENASE"/>
    <property type="match status" value="1"/>
</dbReference>
<dbReference type="Pfam" id="PF00296">
    <property type="entry name" value="Bac_luciferase"/>
    <property type="match status" value="1"/>
</dbReference>
<name>A0A505DCH9_9ACTN</name>
<dbReference type="SUPFAM" id="SSF51679">
    <property type="entry name" value="Bacterial luciferase-like"/>
    <property type="match status" value="1"/>
</dbReference>
<dbReference type="Proteomes" id="UP000317378">
    <property type="component" value="Unassembled WGS sequence"/>
</dbReference>
<dbReference type="GO" id="GO:0046306">
    <property type="term" value="P:alkanesulfonate catabolic process"/>
    <property type="evidence" value="ECO:0007669"/>
    <property type="project" value="TreeGrafter"/>
</dbReference>
<proteinExistence type="predicted"/>
<dbReference type="EMBL" id="VCHX02000089">
    <property type="protein sequence ID" value="TPQ22283.1"/>
    <property type="molecule type" value="Genomic_DNA"/>
</dbReference>
<dbReference type="Gene3D" id="3.20.20.30">
    <property type="entry name" value="Luciferase-like domain"/>
    <property type="match status" value="1"/>
</dbReference>
<dbReference type="GO" id="GO:0008726">
    <property type="term" value="F:alkanesulfonate monooxygenase activity"/>
    <property type="evidence" value="ECO:0007669"/>
    <property type="project" value="TreeGrafter"/>
</dbReference>
<dbReference type="RefSeq" id="WP_119100133.1">
    <property type="nucleotide sequence ID" value="NZ_QXMJ01000089.1"/>
</dbReference>
<feature type="domain" description="Luciferase-like" evidence="5">
    <location>
        <begin position="1"/>
        <end position="118"/>
    </location>
</feature>
<accession>A0A505DCH9</accession>